<dbReference type="Pfam" id="PF00579">
    <property type="entry name" value="tRNA-synt_1b"/>
    <property type="match status" value="1"/>
</dbReference>
<keyword evidence="6 11" id="KW-0067">ATP-binding</keyword>
<evidence type="ECO:0000313" key="12">
    <source>
        <dbReference type="EMBL" id="KAJ5092253.1"/>
    </source>
</evidence>
<evidence type="ECO:0000256" key="10">
    <source>
        <dbReference type="ARBA" id="ARBA00069760"/>
    </source>
</evidence>
<keyword evidence="4 11" id="KW-0436">Ligase</keyword>
<reference evidence="12" key="2">
    <citation type="journal article" date="2023" name="IMA Fungus">
        <title>Comparative genomic study of the Penicillium genus elucidates a diverse pangenome and 15 lateral gene transfer events.</title>
        <authorList>
            <person name="Petersen C."/>
            <person name="Sorensen T."/>
            <person name="Nielsen M.R."/>
            <person name="Sondergaard T.E."/>
            <person name="Sorensen J.L."/>
            <person name="Fitzpatrick D.A."/>
            <person name="Frisvad J.C."/>
            <person name="Nielsen K.L."/>
        </authorList>
    </citation>
    <scope>NUCLEOTIDE SEQUENCE</scope>
    <source>
        <strain evidence="12">IBT 34128</strain>
    </source>
</reference>
<sequence>MASLRENSHRARWEKLSSVARTWYRWSSTSPQTPVPEPVIFSGIQPTGVPHLGNYLGALLPWVKLQQDASPGTKLFFSIVDLHALTVPQNASQLKKWRAEAFATLLAVGLDPNRSTIFYQSAVPAHAELMWILSTVASMGYLSRMTQWKSKLQLPEDTTLEHSEARAQLRLGLFSYPVLQAADILVHRATHVPVGEDQRQHLEFSRYTANSFNHLFGDLFPIPEALISPAKRVMSLKEPTSKMSKSHADERSRVLLTDSPASIHKKVKVALTDSEPMITYDPIHRPGVSNLIEILSHFEDIPCDIIASEYQNASLRSLKEHVAGRIVHHLHDIRERYQQIMADQIQLEVIAQQGAEAAQANTNRTMNRVRDALGL</sequence>
<dbReference type="InterPro" id="IPR002306">
    <property type="entry name" value="Trp-tRNA-ligase"/>
</dbReference>
<accession>A0A9W9F247</accession>
<dbReference type="InterPro" id="IPR050203">
    <property type="entry name" value="Trp-tRNA_synthetase"/>
</dbReference>
<organism evidence="12 13">
    <name type="scientific">Penicillium alfredii</name>
    <dbReference type="NCBI Taxonomy" id="1506179"/>
    <lineage>
        <taxon>Eukaryota</taxon>
        <taxon>Fungi</taxon>
        <taxon>Dikarya</taxon>
        <taxon>Ascomycota</taxon>
        <taxon>Pezizomycotina</taxon>
        <taxon>Eurotiomycetes</taxon>
        <taxon>Eurotiomycetidae</taxon>
        <taxon>Eurotiales</taxon>
        <taxon>Aspergillaceae</taxon>
        <taxon>Penicillium</taxon>
    </lineage>
</organism>
<dbReference type="Proteomes" id="UP001141434">
    <property type="component" value="Unassembled WGS sequence"/>
</dbReference>
<evidence type="ECO:0000256" key="5">
    <source>
        <dbReference type="ARBA" id="ARBA00022741"/>
    </source>
</evidence>
<dbReference type="PANTHER" id="PTHR43766:SF1">
    <property type="entry name" value="TRYPTOPHAN--TRNA LIGASE, MITOCHONDRIAL"/>
    <property type="match status" value="1"/>
</dbReference>
<reference evidence="12" key="1">
    <citation type="submission" date="2022-11" db="EMBL/GenBank/DDBJ databases">
        <authorList>
            <person name="Petersen C."/>
        </authorList>
    </citation>
    <scope>NUCLEOTIDE SEQUENCE</scope>
    <source>
        <strain evidence="12">IBT 34128</strain>
    </source>
</reference>
<dbReference type="GO" id="GO:0005524">
    <property type="term" value="F:ATP binding"/>
    <property type="evidence" value="ECO:0007669"/>
    <property type="project" value="UniProtKB-KW"/>
</dbReference>
<dbReference type="GeneID" id="81396817"/>
<keyword evidence="8 11" id="KW-0030">Aminoacyl-tRNA synthetase</keyword>
<proteinExistence type="inferred from homology"/>
<dbReference type="InterPro" id="IPR001412">
    <property type="entry name" value="aa-tRNA-synth_I_CS"/>
</dbReference>
<dbReference type="GO" id="GO:0070183">
    <property type="term" value="P:mitochondrial tryptophanyl-tRNA aminoacylation"/>
    <property type="evidence" value="ECO:0007669"/>
    <property type="project" value="TreeGrafter"/>
</dbReference>
<protein>
    <recommendedName>
        <fullName evidence="10">Tryptophan--tRNA ligase, mitochondrial</fullName>
        <ecNumber evidence="3">6.1.1.2</ecNumber>
    </recommendedName>
    <alternativeName>
        <fullName evidence="9">Tryptophanyl-tRNA synthetase</fullName>
    </alternativeName>
</protein>
<dbReference type="FunFam" id="1.10.240.10:FF:000002">
    <property type="entry name" value="Tryptophan--tRNA ligase"/>
    <property type="match status" value="1"/>
</dbReference>
<dbReference type="EC" id="6.1.1.2" evidence="3"/>
<evidence type="ECO:0000256" key="6">
    <source>
        <dbReference type="ARBA" id="ARBA00022840"/>
    </source>
</evidence>
<evidence type="ECO:0000256" key="3">
    <source>
        <dbReference type="ARBA" id="ARBA00013161"/>
    </source>
</evidence>
<dbReference type="Gene3D" id="3.40.50.620">
    <property type="entry name" value="HUPs"/>
    <property type="match status" value="1"/>
</dbReference>
<evidence type="ECO:0000313" key="13">
    <source>
        <dbReference type="Proteomes" id="UP001141434"/>
    </source>
</evidence>
<dbReference type="CDD" id="cd00806">
    <property type="entry name" value="TrpRS_core"/>
    <property type="match status" value="1"/>
</dbReference>
<keyword evidence="13" id="KW-1185">Reference proteome</keyword>
<evidence type="ECO:0000256" key="2">
    <source>
        <dbReference type="ARBA" id="ARBA00005594"/>
    </source>
</evidence>
<dbReference type="OrthoDB" id="15808at2759"/>
<dbReference type="PRINTS" id="PR01039">
    <property type="entry name" value="TRNASYNTHTRP"/>
</dbReference>
<keyword evidence="7 11" id="KW-0648">Protein biosynthesis</keyword>
<evidence type="ECO:0000256" key="11">
    <source>
        <dbReference type="RuleBase" id="RU363036"/>
    </source>
</evidence>
<dbReference type="PROSITE" id="PS00178">
    <property type="entry name" value="AA_TRNA_LIGASE_I"/>
    <property type="match status" value="1"/>
</dbReference>
<evidence type="ECO:0000256" key="8">
    <source>
        <dbReference type="ARBA" id="ARBA00023146"/>
    </source>
</evidence>
<dbReference type="GO" id="GO:0005759">
    <property type="term" value="C:mitochondrial matrix"/>
    <property type="evidence" value="ECO:0007669"/>
    <property type="project" value="UniProtKB-SubCell"/>
</dbReference>
<name>A0A9W9F247_9EURO</name>
<keyword evidence="5 11" id="KW-0547">Nucleotide-binding</keyword>
<dbReference type="GO" id="GO:0004830">
    <property type="term" value="F:tryptophan-tRNA ligase activity"/>
    <property type="evidence" value="ECO:0007669"/>
    <property type="project" value="UniProtKB-EC"/>
</dbReference>
<comment type="subcellular location">
    <subcellularLocation>
        <location evidence="1">Mitochondrion matrix</location>
    </subcellularLocation>
</comment>
<evidence type="ECO:0000256" key="1">
    <source>
        <dbReference type="ARBA" id="ARBA00004305"/>
    </source>
</evidence>
<dbReference type="FunFam" id="3.40.50.620:FF:000082">
    <property type="entry name" value="MSW1p Mitochondrial tryptophanyl-tRNA synthetase"/>
    <property type="match status" value="1"/>
</dbReference>
<dbReference type="NCBIfam" id="TIGR00233">
    <property type="entry name" value="trpS"/>
    <property type="match status" value="1"/>
</dbReference>
<dbReference type="Gene3D" id="1.10.240.10">
    <property type="entry name" value="Tyrosyl-Transfer RNA Synthetase"/>
    <property type="match status" value="1"/>
</dbReference>
<dbReference type="InterPro" id="IPR014729">
    <property type="entry name" value="Rossmann-like_a/b/a_fold"/>
</dbReference>
<gene>
    <name evidence="12" type="ORF">NUU61_007123</name>
</gene>
<comment type="similarity">
    <text evidence="2 11">Belongs to the class-I aminoacyl-tRNA synthetase family.</text>
</comment>
<dbReference type="EMBL" id="JAPMSZ010000009">
    <property type="protein sequence ID" value="KAJ5092253.1"/>
    <property type="molecule type" value="Genomic_DNA"/>
</dbReference>
<evidence type="ECO:0000256" key="4">
    <source>
        <dbReference type="ARBA" id="ARBA00022598"/>
    </source>
</evidence>
<dbReference type="RefSeq" id="XP_056510448.1">
    <property type="nucleotide sequence ID" value="XM_056657648.1"/>
</dbReference>
<comment type="caution">
    <text evidence="12">The sequence shown here is derived from an EMBL/GenBank/DDBJ whole genome shotgun (WGS) entry which is preliminary data.</text>
</comment>
<evidence type="ECO:0000256" key="7">
    <source>
        <dbReference type="ARBA" id="ARBA00022917"/>
    </source>
</evidence>
<dbReference type="AlphaFoldDB" id="A0A9W9F247"/>
<dbReference type="SUPFAM" id="SSF52374">
    <property type="entry name" value="Nucleotidylyl transferase"/>
    <property type="match status" value="1"/>
</dbReference>
<evidence type="ECO:0000256" key="9">
    <source>
        <dbReference type="ARBA" id="ARBA00030268"/>
    </source>
</evidence>
<dbReference type="InterPro" id="IPR002305">
    <property type="entry name" value="aa-tRNA-synth_Ic"/>
</dbReference>
<dbReference type="PANTHER" id="PTHR43766">
    <property type="entry name" value="TRYPTOPHAN--TRNA LIGASE, MITOCHONDRIAL"/>
    <property type="match status" value="1"/>
</dbReference>